<dbReference type="InterPro" id="IPR000198">
    <property type="entry name" value="RhoGAP_dom"/>
</dbReference>
<dbReference type="InterPro" id="IPR008936">
    <property type="entry name" value="Rho_GTPase_activation_prot"/>
</dbReference>
<dbReference type="InterPro" id="IPR038185">
    <property type="entry name" value="MyTH4_dom_sf"/>
</dbReference>
<protein>
    <recommendedName>
        <fullName evidence="7">WW domain-containing protein</fullName>
    </recommendedName>
</protein>
<dbReference type="InterPro" id="IPR036020">
    <property type="entry name" value="WW_dom_sf"/>
</dbReference>
<dbReference type="Gene3D" id="2.20.70.10">
    <property type="match status" value="1"/>
</dbReference>
<dbReference type="PANTHER" id="PTHR45876">
    <property type="entry name" value="FI04035P"/>
    <property type="match status" value="1"/>
</dbReference>
<feature type="compositionally biased region" description="Low complexity" evidence="1">
    <location>
        <begin position="611"/>
        <end position="634"/>
    </location>
</feature>
<dbReference type="SUPFAM" id="SSF51045">
    <property type="entry name" value="WW domain"/>
    <property type="match status" value="1"/>
</dbReference>
<dbReference type="InterPro" id="IPR001202">
    <property type="entry name" value="WW_dom"/>
</dbReference>
<dbReference type="GO" id="GO:0005856">
    <property type="term" value="C:cytoskeleton"/>
    <property type="evidence" value="ECO:0007669"/>
    <property type="project" value="InterPro"/>
</dbReference>
<feature type="compositionally biased region" description="Low complexity" evidence="1">
    <location>
        <begin position="494"/>
        <end position="527"/>
    </location>
</feature>
<dbReference type="GeneID" id="37027976"/>
<evidence type="ECO:0000259" key="2">
    <source>
        <dbReference type="PROSITE" id="PS50020"/>
    </source>
</evidence>
<sequence>MPISLPSTTVRPPIEPGHFRRGSRANTAIERVTPASSPKARQRSASSSASAWGSQSVPWVENEPSLMATPSRAGGRGGTPLRPRPTSRRRQGSSSSSGHEHHLSSAYLAEKDKAELDFGSSKGPGPSTLRPRLNQVASQQNALSSSSSGLLRSPQPLLHRSQSEATLRHPAVDPSMKSASALRRSPPSSTVMPLHQHLTNGRSSTPTSSSSHNVNSSVDLDALETASEGHSSTWLGKLGHSKEASDSTNSSAMWTPIERAMSLGDHSDAEIEELKEPEPHAYDESSRSDFARSTAPSLTFSSYETSSQALEDGDGEFIQRTSEAKWGAKFWVVIEDPKSTHLFFYNPTTTECRWTVPAGTFVLPRDPGGDWLEFWDGSVGLPYYWHTASKKTQWEYPASARLVLPLAKIQQGIGEAADEGDVASSLRHLSASSNGAHHEKKVNVSNRPATTSRSSERPSMPFSTSMSSSTTAITRARSMNDVKAQNPTEHSSSHRQAPSSSATSHNTNNTPPHDCNGSGNGNDSSGGMTSADSGVALADESSRSLSRRRLLEKAKMENGMDPAPRVSHRTSLRDISEQTSRSSGTARRTSSSAGKPATTLQHPTNARAATPRLLVPPVSSLLSVPQPPSQSQRSTARKHSHKPGQSSIDLATLSSASVRGPVRRHRDPERRARDSLLLTSGESMQPILTKTRSPNTMPADVAPVARKGGPGTLTQPWDQATSPLVHFHSYAHTHFLPRRRALPSFFHLSHRQSSILDALKYQRGRIEAPVLNLPKELHGEAGLCSKIVLRACGERERAAFVGRPPPVAIGYAPTGMGLTGTISAQSPLRRCAERKKGIAQQRLREMLGRDQGTMTSIGNGDGSVLPPSLDSTWKEQRWLLETLICKPALRDEVFCQLLPRLSDQAPFQTRARAWQFLGVLLASVAPTTRKLEEALQLFIADSCSALGNNSGATTASTDRLLSLHRHAQRRLIAVQMRGPSSLAPTLPELRASWSSAFHPIVFGQTLNTIMAAQSRSYAHMAIPVLLPFLGDKLMELGARGVKRMWRQQGDVGMVVEGKIRIDRGEYSLQGLGGKDGEEKDKLALVVGALLKLFLKELAEPLIPYGMYEACIQAAERSSGGSRPTSTNSSAAAHSNHSSAAATAATLALVSPRNEAKMPALNRRCLLYVVALLQLFCLDERVVQATGADAKTLAGLFSPVLMRPPPWSTMAGASSLALPQAGTTTGSGTAGLSQPALDRSMLRAGNSNAKWESVFIYHLLTAWDTQNVDVDFVPRIGNRARRGPRTSR</sequence>
<evidence type="ECO:0000259" key="3">
    <source>
        <dbReference type="PROSITE" id="PS50238"/>
    </source>
</evidence>
<dbReference type="PANTHER" id="PTHR45876:SF8">
    <property type="entry name" value="FI04035P"/>
    <property type="match status" value="1"/>
</dbReference>
<feature type="region of interest" description="Disordered" evidence="1">
    <location>
        <begin position="230"/>
        <end position="251"/>
    </location>
</feature>
<dbReference type="GO" id="GO:0007165">
    <property type="term" value="P:signal transduction"/>
    <property type="evidence" value="ECO:0007669"/>
    <property type="project" value="InterPro"/>
</dbReference>
<dbReference type="Pfam" id="PF00784">
    <property type="entry name" value="MyTH4"/>
    <property type="match status" value="1"/>
</dbReference>
<dbReference type="Proteomes" id="UP000245884">
    <property type="component" value="Unassembled WGS sequence"/>
</dbReference>
<feature type="compositionally biased region" description="Polar residues" evidence="1">
    <location>
        <begin position="1"/>
        <end position="10"/>
    </location>
</feature>
<dbReference type="PROSITE" id="PS50020">
    <property type="entry name" value="WW_DOMAIN_2"/>
    <property type="match status" value="1"/>
</dbReference>
<feature type="domain" description="MyTH4" evidence="4">
    <location>
        <begin position="761"/>
        <end position="993"/>
    </location>
</feature>
<dbReference type="SMART" id="SM00456">
    <property type="entry name" value="WW"/>
    <property type="match status" value="2"/>
</dbReference>
<name>A0A316UXC7_9BASI</name>
<dbReference type="PROSITE" id="PS51016">
    <property type="entry name" value="MYTH4"/>
    <property type="match status" value="1"/>
</dbReference>
<reference evidence="5 6" key="1">
    <citation type="journal article" date="2018" name="Mol. Biol. Evol.">
        <title>Broad Genomic Sampling Reveals a Smut Pathogenic Ancestry of the Fungal Clade Ustilaginomycotina.</title>
        <authorList>
            <person name="Kijpornyongpan T."/>
            <person name="Mondo S.J."/>
            <person name="Barry K."/>
            <person name="Sandor L."/>
            <person name="Lee J."/>
            <person name="Lipzen A."/>
            <person name="Pangilinan J."/>
            <person name="LaButti K."/>
            <person name="Hainaut M."/>
            <person name="Henrissat B."/>
            <person name="Grigoriev I.V."/>
            <person name="Spatafora J.W."/>
            <person name="Aime M.C."/>
        </authorList>
    </citation>
    <scope>NUCLEOTIDE SEQUENCE [LARGE SCALE GENOMIC DNA]</scope>
    <source>
        <strain evidence="5 6">MCA 5214</strain>
    </source>
</reference>
<dbReference type="InterPro" id="IPR000857">
    <property type="entry name" value="MyTH4_dom"/>
</dbReference>
<dbReference type="SMART" id="SM00324">
    <property type="entry name" value="RhoGAP"/>
    <property type="match status" value="1"/>
</dbReference>
<dbReference type="Gene3D" id="1.10.555.10">
    <property type="entry name" value="Rho GTPase activation protein"/>
    <property type="match status" value="1"/>
</dbReference>
<feature type="compositionally biased region" description="Low complexity" evidence="1">
    <location>
        <begin position="134"/>
        <end position="158"/>
    </location>
</feature>
<feature type="compositionally biased region" description="Low complexity" evidence="1">
    <location>
        <begin position="34"/>
        <end position="56"/>
    </location>
</feature>
<accession>A0A316UXC7</accession>
<feature type="domain" description="Rho-GAP" evidence="3">
    <location>
        <begin position="1004"/>
        <end position="1243"/>
    </location>
</feature>
<dbReference type="STRING" id="1569628.A0A316UXC7"/>
<gene>
    <name evidence="5" type="ORF">BDZ90DRAFT_232172</name>
</gene>
<feature type="compositionally biased region" description="Basic and acidic residues" evidence="1">
    <location>
        <begin position="549"/>
        <end position="558"/>
    </location>
</feature>
<dbReference type="Pfam" id="PF00620">
    <property type="entry name" value="RhoGAP"/>
    <property type="match status" value="1"/>
</dbReference>
<evidence type="ECO:0008006" key="7">
    <source>
        <dbReference type="Google" id="ProtNLM"/>
    </source>
</evidence>
<organism evidence="5 6">
    <name type="scientific">Jaminaea rosea</name>
    <dbReference type="NCBI Taxonomy" id="1569628"/>
    <lineage>
        <taxon>Eukaryota</taxon>
        <taxon>Fungi</taxon>
        <taxon>Dikarya</taxon>
        <taxon>Basidiomycota</taxon>
        <taxon>Ustilaginomycotina</taxon>
        <taxon>Exobasidiomycetes</taxon>
        <taxon>Microstromatales</taxon>
        <taxon>Microstromatales incertae sedis</taxon>
        <taxon>Jaminaea</taxon>
    </lineage>
</organism>
<feature type="compositionally biased region" description="Low complexity" evidence="1">
    <location>
        <begin position="178"/>
        <end position="189"/>
    </location>
</feature>
<feature type="region of interest" description="Disordered" evidence="1">
    <location>
        <begin position="1"/>
        <end position="215"/>
    </location>
</feature>
<feature type="region of interest" description="Disordered" evidence="1">
    <location>
        <begin position="432"/>
        <end position="675"/>
    </location>
</feature>
<feature type="compositionally biased region" description="Polar residues" evidence="1">
    <location>
        <begin position="643"/>
        <end position="657"/>
    </location>
</feature>
<dbReference type="RefSeq" id="XP_025362397.1">
    <property type="nucleotide sequence ID" value="XM_025506153.1"/>
</dbReference>
<evidence type="ECO:0000313" key="5">
    <source>
        <dbReference type="EMBL" id="PWN27785.1"/>
    </source>
</evidence>
<feature type="compositionally biased region" description="Low complexity" evidence="1">
    <location>
        <begin position="463"/>
        <end position="479"/>
    </location>
</feature>
<feature type="compositionally biased region" description="Low complexity" evidence="1">
    <location>
        <begin position="203"/>
        <end position="215"/>
    </location>
</feature>
<feature type="domain" description="WW" evidence="2">
    <location>
        <begin position="371"/>
        <end position="399"/>
    </location>
</feature>
<feature type="compositionally biased region" description="Polar residues" evidence="1">
    <location>
        <begin position="443"/>
        <end position="453"/>
    </location>
</feature>
<dbReference type="CDD" id="cd00201">
    <property type="entry name" value="WW"/>
    <property type="match status" value="1"/>
</dbReference>
<proteinExistence type="predicted"/>
<keyword evidence="6" id="KW-1185">Reference proteome</keyword>
<dbReference type="PROSITE" id="PS50238">
    <property type="entry name" value="RHOGAP"/>
    <property type="match status" value="1"/>
</dbReference>
<evidence type="ECO:0000313" key="6">
    <source>
        <dbReference type="Proteomes" id="UP000245884"/>
    </source>
</evidence>
<dbReference type="EMBL" id="KZ819667">
    <property type="protein sequence ID" value="PWN27785.1"/>
    <property type="molecule type" value="Genomic_DNA"/>
</dbReference>
<feature type="compositionally biased region" description="Low complexity" evidence="1">
    <location>
        <begin position="579"/>
        <end position="594"/>
    </location>
</feature>
<evidence type="ECO:0000259" key="4">
    <source>
        <dbReference type="PROSITE" id="PS51016"/>
    </source>
</evidence>
<dbReference type="GO" id="GO:0005737">
    <property type="term" value="C:cytoplasm"/>
    <property type="evidence" value="ECO:0007669"/>
    <property type="project" value="TreeGrafter"/>
</dbReference>
<evidence type="ECO:0000256" key="1">
    <source>
        <dbReference type="SAM" id="MobiDB-lite"/>
    </source>
</evidence>
<feature type="compositionally biased region" description="Basic and acidic residues" evidence="1">
    <location>
        <begin position="98"/>
        <end position="116"/>
    </location>
</feature>
<dbReference type="SUPFAM" id="SSF48350">
    <property type="entry name" value="GTPase activation domain, GAP"/>
    <property type="match status" value="1"/>
</dbReference>
<dbReference type="OrthoDB" id="437889at2759"/>
<dbReference type="GO" id="GO:0005096">
    <property type="term" value="F:GTPase activator activity"/>
    <property type="evidence" value="ECO:0007669"/>
    <property type="project" value="TreeGrafter"/>
</dbReference>
<dbReference type="Gene3D" id="1.25.40.530">
    <property type="entry name" value="MyTH4 domain"/>
    <property type="match status" value="1"/>
</dbReference>
<dbReference type="PROSITE" id="PS01159">
    <property type="entry name" value="WW_DOMAIN_1"/>
    <property type="match status" value="1"/>
</dbReference>